<dbReference type="GO" id="GO:0032259">
    <property type="term" value="P:methylation"/>
    <property type="evidence" value="ECO:0007669"/>
    <property type="project" value="UniProtKB-KW"/>
</dbReference>
<dbReference type="PANTHER" id="PTHR43861">
    <property type="entry name" value="TRANS-ACONITATE 2-METHYLTRANSFERASE-RELATED"/>
    <property type="match status" value="1"/>
</dbReference>
<evidence type="ECO:0000256" key="1">
    <source>
        <dbReference type="ARBA" id="ARBA00022679"/>
    </source>
</evidence>
<dbReference type="RefSeq" id="WP_005543517.1">
    <property type="nucleotide sequence ID" value="NZ_JAMDLX010000029.1"/>
</dbReference>
<dbReference type="InterPro" id="IPR041698">
    <property type="entry name" value="Methyltransf_25"/>
</dbReference>
<dbReference type="SUPFAM" id="SSF53335">
    <property type="entry name" value="S-adenosyl-L-methionine-dependent methyltransferases"/>
    <property type="match status" value="1"/>
</dbReference>
<dbReference type="Gene3D" id="2.20.25.110">
    <property type="entry name" value="S-adenosyl-L-methionine-dependent methyltransferases"/>
    <property type="match status" value="1"/>
</dbReference>
<dbReference type="GeneID" id="94487648"/>
<evidence type="ECO:0000259" key="2">
    <source>
        <dbReference type="Pfam" id="PF13649"/>
    </source>
</evidence>
<dbReference type="CDD" id="cd02440">
    <property type="entry name" value="AdoMet_MTases"/>
    <property type="match status" value="1"/>
</dbReference>
<keyword evidence="3" id="KW-0489">Methyltransferase</keyword>
<evidence type="ECO:0000313" key="4">
    <source>
        <dbReference type="Proteomes" id="UP001527181"/>
    </source>
</evidence>
<accession>A0ABT4GX52</accession>
<organism evidence="3 4">
    <name type="scientific">Paenibacillus alvei</name>
    <name type="common">Bacillus alvei</name>
    <dbReference type="NCBI Taxonomy" id="44250"/>
    <lineage>
        <taxon>Bacteria</taxon>
        <taxon>Bacillati</taxon>
        <taxon>Bacillota</taxon>
        <taxon>Bacilli</taxon>
        <taxon>Bacillales</taxon>
        <taxon>Paenibacillaceae</taxon>
        <taxon>Paenibacillus</taxon>
    </lineage>
</organism>
<dbReference type="Gene3D" id="3.40.50.150">
    <property type="entry name" value="Vaccinia Virus protein VP39"/>
    <property type="match status" value="1"/>
</dbReference>
<keyword evidence="1" id="KW-0808">Transferase</keyword>
<evidence type="ECO:0000313" key="3">
    <source>
        <dbReference type="EMBL" id="MCY9761290.1"/>
    </source>
</evidence>
<reference evidence="3 4" key="1">
    <citation type="submission" date="2022-05" db="EMBL/GenBank/DDBJ databases">
        <title>Genome Sequencing of Bee-Associated Microbes.</title>
        <authorList>
            <person name="Dunlap C."/>
        </authorList>
    </citation>
    <scope>NUCLEOTIDE SEQUENCE [LARGE SCALE GENOMIC DNA]</scope>
    <source>
        <strain evidence="3 4">NRRL B-04010</strain>
    </source>
</reference>
<keyword evidence="4" id="KW-1185">Reference proteome</keyword>
<protein>
    <submittedName>
        <fullName evidence="3">Class I SAM-dependent methyltransferase</fullName>
    </submittedName>
</protein>
<proteinExistence type="predicted"/>
<comment type="caution">
    <text evidence="3">The sequence shown here is derived from an EMBL/GenBank/DDBJ whole genome shotgun (WGS) entry which is preliminary data.</text>
</comment>
<sequence>MSFTEWDLSEYENPSLYDRENQGCPELPLLLSWLQKQESGAVLDLACGTGRLTLPVAEAGYSVIGVDLHEGMLEQARAKVSPAFDIQWIHQNLTTLNLQCKAPLAYMVGNSFQHFLTNELQNRLLQSVHNQLADTGIFIFDMRFPTADELLQPQVEEYWRTIQLDSQLHCDVYTIAAYDPLAQIQHYTTIRRFREQDRLVRERTTTIDLRYTYPQELSRLLELNGFELLHVHGSWSAEPLQSSSSSMVVICRKA</sequence>
<dbReference type="InterPro" id="IPR029063">
    <property type="entry name" value="SAM-dependent_MTases_sf"/>
</dbReference>
<dbReference type="Proteomes" id="UP001527181">
    <property type="component" value="Unassembled WGS sequence"/>
</dbReference>
<dbReference type="EMBL" id="JAMDNP010000021">
    <property type="protein sequence ID" value="MCY9761290.1"/>
    <property type="molecule type" value="Genomic_DNA"/>
</dbReference>
<dbReference type="Pfam" id="PF13649">
    <property type="entry name" value="Methyltransf_25"/>
    <property type="match status" value="1"/>
</dbReference>
<feature type="domain" description="Methyltransferase" evidence="2">
    <location>
        <begin position="42"/>
        <end position="136"/>
    </location>
</feature>
<name>A0ABT4GX52_PAEAL</name>
<gene>
    <name evidence="3" type="ORF">M5X12_11955</name>
</gene>
<dbReference type="GO" id="GO:0008168">
    <property type="term" value="F:methyltransferase activity"/>
    <property type="evidence" value="ECO:0007669"/>
    <property type="project" value="UniProtKB-KW"/>
</dbReference>